<keyword evidence="3" id="KW-1185">Reference proteome</keyword>
<organism evidence="2 3">
    <name type="scientific">Nonlabens spongiae</name>
    <dbReference type="NCBI Taxonomy" id="331648"/>
    <lineage>
        <taxon>Bacteria</taxon>
        <taxon>Pseudomonadati</taxon>
        <taxon>Bacteroidota</taxon>
        <taxon>Flavobacteriia</taxon>
        <taxon>Flavobacteriales</taxon>
        <taxon>Flavobacteriaceae</taxon>
        <taxon>Nonlabens</taxon>
    </lineage>
</organism>
<feature type="transmembrane region" description="Helical" evidence="1">
    <location>
        <begin position="321"/>
        <end position="346"/>
    </location>
</feature>
<gene>
    <name evidence="2" type="ORF">BST97_01585</name>
</gene>
<dbReference type="Proteomes" id="UP000193431">
    <property type="component" value="Chromosome"/>
</dbReference>
<sequence length="394" mass="44964">MKKVDKLQLKLMPFLPTVGYALLLLLGSVVILLSVQFYLDLKPFFASDGGVMGNRSLVVSKRISAMDMQDKSDIYFTENEINEIRQKSFISKVSTFKTANFEVKGYMGGAGDVPQFSTDFFMEGIAKQYLDVETDLWDWKPQDSLVPVIIPRSYLQLYNLGFAETKDLPVVSENLLSQISFGLRVSGRGEQRRLRGRIVGFSDQLNSILVPEDFINWGNKNFATLDQQQPNRLLLTLSRPDDPEVASFFEDNNYEIDKGTLEQNKVWFFFQIVFIFLFVVAVIIIILSCLAMFMGLNLMFHKNKTSFNNLALLGYSNARMTRLVVLSSIVIVLLISLFAALIATSVREYLREEIISIYRLSLGHQIWIMALVLLVVLSLWNYAYIAMGIRKINR</sequence>
<evidence type="ECO:0000313" key="3">
    <source>
        <dbReference type="Proteomes" id="UP000193431"/>
    </source>
</evidence>
<reference evidence="2 3" key="1">
    <citation type="submission" date="2016-11" db="EMBL/GenBank/DDBJ databases">
        <title>Trade-off between light-utilization and light-protection in marine flavobacteria.</title>
        <authorList>
            <person name="Kumagai Y."/>
        </authorList>
    </citation>
    <scope>NUCLEOTIDE SEQUENCE [LARGE SCALE GENOMIC DNA]</scope>
    <source>
        <strain evidence="2 3">JCM 13191</strain>
    </source>
</reference>
<evidence type="ECO:0000313" key="2">
    <source>
        <dbReference type="EMBL" id="ARN76797.1"/>
    </source>
</evidence>
<dbReference type="RefSeq" id="WP_085765596.1">
    <property type="nucleotide sequence ID" value="NZ_CP019344.1"/>
</dbReference>
<dbReference type="EMBL" id="CP019344">
    <property type="protein sequence ID" value="ARN76797.1"/>
    <property type="molecule type" value="Genomic_DNA"/>
</dbReference>
<proteinExistence type="predicted"/>
<keyword evidence="1" id="KW-0472">Membrane</keyword>
<feature type="transmembrane region" description="Helical" evidence="1">
    <location>
        <begin position="366"/>
        <end position="385"/>
    </location>
</feature>
<dbReference type="AlphaFoldDB" id="A0A1W6MGU0"/>
<feature type="transmembrane region" description="Helical" evidence="1">
    <location>
        <begin position="267"/>
        <end position="300"/>
    </location>
</feature>
<keyword evidence="1" id="KW-0812">Transmembrane</keyword>
<keyword evidence="1" id="KW-1133">Transmembrane helix</keyword>
<protein>
    <recommendedName>
        <fullName evidence="4">ABC3 transporter permease protein domain-containing protein</fullName>
    </recommendedName>
</protein>
<evidence type="ECO:0000256" key="1">
    <source>
        <dbReference type="SAM" id="Phobius"/>
    </source>
</evidence>
<evidence type="ECO:0008006" key="4">
    <source>
        <dbReference type="Google" id="ProtNLM"/>
    </source>
</evidence>
<accession>A0A1W6MGU0</accession>
<dbReference type="STRING" id="331648.BST97_01585"/>
<name>A0A1W6MGU0_9FLAO</name>
<dbReference type="OrthoDB" id="1011751at2"/>
<feature type="transmembrane region" description="Helical" evidence="1">
    <location>
        <begin position="20"/>
        <end position="39"/>
    </location>
</feature>